<keyword evidence="7" id="KW-0325">Glycoprotein</keyword>
<dbReference type="InterPro" id="IPR018202">
    <property type="entry name" value="Ser_caboxypep_ser_AS"/>
</dbReference>
<evidence type="ECO:0000256" key="3">
    <source>
        <dbReference type="ARBA" id="ARBA00022670"/>
    </source>
</evidence>
<dbReference type="GO" id="GO:0004185">
    <property type="term" value="F:serine-type carboxypeptidase activity"/>
    <property type="evidence" value="ECO:0007669"/>
    <property type="project" value="UniProtKB-UniRule"/>
</dbReference>
<evidence type="ECO:0000313" key="10">
    <source>
        <dbReference type="Proteomes" id="UP000825729"/>
    </source>
</evidence>
<dbReference type="GO" id="GO:0005773">
    <property type="term" value="C:vacuole"/>
    <property type="evidence" value="ECO:0007669"/>
    <property type="project" value="TreeGrafter"/>
</dbReference>
<dbReference type="EMBL" id="JAINDJ010000007">
    <property type="protein sequence ID" value="KAG9442274.1"/>
    <property type="molecule type" value="Genomic_DNA"/>
</dbReference>
<dbReference type="InterPro" id="IPR029058">
    <property type="entry name" value="AB_hydrolase_fold"/>
</dbReference>
<dbReference type="FunFam" id="3.40.50.1820:FF:000013">
    <property type="entry name" value="Carboxypeptidase"/>
    <property type="match status" value="1"/>
</dbReference>
<dbReference type="PROSITE" id="PS00131">
    <property type="entry name" value="CARBOXYPEPT_SER_SER"/>
    <property type="match status" value="1"/>
</dbReference>
<gene>
    <name evidence="9" type="ORF">H6P81_018128</name>
</gene>
<organism evidence="9 10">
    <name type="scientific">Aristolochia fimbriata</name>
    <name type="common">White veined hardy Dutchman's pipe vine</name>
    <dbReference type="NCBI Taxonomy" id="158543"/>
    <lineage>
        <taxon>Eukaryota</taxon>
        <taxon>Viridiplantae</taxon>
        <taxon>Streptophyta</taxon>
        <taxon>Embryophyta</taxon>
        <taxon>Tracheophyta</taxon>
        <taxon>Spermatophyta</taxon>
        <taxon>Magnoliopsida</taxon>
        <taxon>Magnoliidae</taxon>
        <taxon>Piperales</taxon>
        <taxon>Aristolochiaceae</taxon>
        <taxon>Aristolochia</taxon>
    </lineage>
</organism>
<dbReference type="Gene3D" id="6.10.250.940">
    <property type="match status" value="1"/>
</dbReference>
<dbReference type="GO" id="GO:0006508">
    <property type="term" value="P:proteolysis"/>
    <property type="evidence" value="ECO:0007669"/>
    <property type="project" value="UniProtKB-KW"/>
</dbReference>
<comment type="caution">
    <text evidence="9">The sequence shown here is derived from an EMBL/GenBank/DDBJ whole genome shotgun (WGS) entry which is preliminary data.</text>
</comment>
<dbReference type="Pfam" id="PF00450">
    <property type="entry name" value="Peptidase_S10"/>
    <property type="match status" value="1"/>
</dbReference>
<dbReference type="Gene3D" id="3.40.50.11320">
    <property type="match status" value="1"/>
</dbReference>
<dbReference type="EC" id="3.4.16.-" evidence="8"/>
<evidence type="ECO:0000256" key="1">
    <source>
        <dbReference type="ARBA" id="ARBA00009431"/>
    </source>
</evidence>
<evidence type="ECO:0000256" key="2">
    <source>
        <dbReference type="ARBA" id="ARBA00022645"/>
    </source>
</evidence>
<dbReference type="SUPFAM" id="SSF53474">
    <property type="entry name" value="alpha/beta-Hydrolases"/>
    <property type="match status" value="1"/>
</dbReference>
<dbReference type="InterPro" id="IPR001563">
    <property type="entry name" value="Peptidase_S10"/>
</dbReference>
<accession>A0AAV7E1B9</accession>
<evidence type="ECO:0000256" key="7">
    <source>
        <dbReference type="ARBA" id="ARBA00023180"/>
    </source>
</evidence>
<evidence type="ECO:0000313" key="9">
    <source>
        <dbReference type="EMBL" id="KAG9442274.1"/>
    </source>
</evidence>
<feature type="chain" id="PRO_5043091900" description="Carboxypeptidase" evidence="8">
    <location>
        <begin position="22"/>
        <end position="480"/>
    </location>
</feature>
<keyword evidence="4 8" id="KW-0732">Signal</keyword>
<comment type="similarity">
    <text evidence="1 8">Belongs to the peptidase S10 family.</text>
</comment>
<dbReference type="PRINTS" id="PR00724">
    <property type="entry name" value="CRBOXYPTASEC"/>
</dbReference>
<keyword evidence="3 8" id="KW-0645">Protease</keyword>
<evidence type="ECO:0000256" key="4">
    <source>
        <dbReference type="ARBA" id="ARBA00022729"/>
    </source>
</evidence>
<feature type="signal peptide" evidence="8">
    <location>
        <begin position="1"/>
        <end position="21"/>
    </location>
</feature>
<keyword evidence="10" id="KW-1185">Reference proteome</keyword>
<dbReference type="PANTHER" id="PTHR11802">
    <property type="entry name" value="SERINE PROTEASE FAMILY S10 SERINE CARBOXYPEPTIDASE"/>
    <property type="match status" value="1"/>
</dbReference>
<proteinExistence type="inferred from homology"/>
<keyword evidence="2 8" id="KW-0121">Carboxypeptidase</keyword>
<keyword evidence="6" id="KW-1015">Disulfide bond</keyword>
<keyword evidence="5 8" id="KW-0378">Hydrolase</keyword>
<dbReference type="FunFam" id="3.40.50.11320:FF:000001">
    <property type="entry name" value="Carboxypeptidase"/>
    <property type="match status" value="1"/>
</dbReference>
<evidence type="ECO:0000256" key="6">
    <source>
        <dbReference type="ARBA" id="ARBA00023157"/>
    </source>
</evidence>
<dbReference type="Gene3D" id="3.40.50.1820">
    <property type="entry name" value="alpha/beta hydrolase"/>
    <property type="match status" value="1"/>
</dbReference>
<reference evidence="9 10" key="1">
    <citation type="submission" date="2021-07" db="EMBL/GenBank/DDBJ databases">
        <title>The Aristolochia fimbriata genome: insights into angiosperm evolution, floral development and chemical biosynthesis.</title>
        <authorList>
            <person name="Jiao Y."/>
        </authorList>
    </citation>
    <scope>NUCLEOTIDE SEQUENCE [LARGE SCALE GENOMIC DNA]</scope>
    <source>
        <strain evidence="9">IBCAS-2021</strain>
        <tissue evidence="9">Leaf</tissue>
    </source>
</reference>
<dbReference type="AlphaFoldDB" id="A0AAV7E1B9"/>
<dbReference type="Proteomes" id="UP000825729">
    <property type="component" value="Unassembled WGS sequence"/>
</dbReference>
<dbReference type="InterPro" id="IPR033124">
    <property type="entry name" value="Ser_caboxypep_his_AS"/>
</dbReference>
<evidence type="ECO:0000256" key="5">
    <source>
        <dbReference type="ARBA" id="ARBA00022801"/>
    </source>
</evidence>
<sequence length="480" mass="54856">MGLVSFFFPAWCFWVFAVAESRRVVPLPPEVLAQQEADLVDRIPGQPPVSFRQYAGYVNVDEAQGKALFYWFFEATQKPEEKPVVMWLNGGPGCSSVGYGEAQELGPFLVQEGVPEIKFNNHTWNREANLLFLDSPVGVGYSYTNTTELLKALGDKITALDSYTFLVKWFKRFPEYKSHDFYIAGESYAGHYIPQLAEVIFDKNMNKKTGKQDHINLKGFIIGNGWIDLETDQKGYVDYAWTHALISDESYWNIKRKCNFTLPDPGEPCWNAMAAIDDLFNVIDMYSIYSPLCQSQSSTLSGSIFSRIFKKEKLQHEKRNLSRRLRGYDPCYMAHAQAYFNRRDVQEALHANVTNIPYPWDLCSEAVGDNWRDAPSSTLPVIKKLIDAGLRVWLYSGDTDAVVPVTSTRYTIKKLGLKIIDQWRPWFSHNEVGGWVTVYDGLTFVTVRGAGHEVPIFAPKRSRQLIRHFLTDKKLPSEPF</sequence>
<protein>
    <recommendedName>
        <fullName evidence="8">Carboxypeptidase</fullName>
        <ecNumber evidence="8">3.4.16.-</ecNumber>
    </recommendedName>
</protein>
<name>A0AAV7E1B9_ARIFI</name>
<evidence type="ECO:0000256" key="8">
    <source>
        <dbReference type="RuleBase" id="RU361156"/>
    </source>
</evidence>
<dbReference type="PANTHER" id="PTHR11802:SF31">
    <property type="entry name" value="SERINE CARBOXYPEPTIDASE-LIKE 34"/>
    <property type="match status" value="1"/>
</dbReference>
<dbReference type="PROSITE" id="PS00560">
    <property type="entry name" value="CARBOXYPEPT_SER_HIS"/>
    <property type="match status" value="1"/>
</dbReference>